<dbReference type="PROSITE" id="PS50113">
    <property type="entry name" value="PAC"/>
    <property type="match status" value="1"/>
</dbReference>
<proteinExistence type="predicted"/>
<dbReference type="InterPro" id="IPR013656">
    <property type="entry name" value="PAS_4"/>
</dbReference>
<dbReference type="InterPro" id="IPR029787">
    <property type="entry name" value="Nucleotide_cyclase"/>
</dbReference>
<dbReference type="InterPro" id="IPR035919">
    <property type="entry name" value="EAL_sf"/>
</dbReference>
<feature type="domain" description="GGDEF" evidence="4">
    <location>
        <begin position="287"/>
        <end position="419"/>
    </location>
</feature>
<dbReference type="PROSITE" id="PS50883">
    <property type="entry name" value="EAL"/>
    <property type="match status" value="1"/>
</dbReference>
<dbReference type="CDD" id="cd00130">
    <property type="entry name" value="PAS"/>
    <property type="match status" value="2"/>
</dbReference>
<evidence type="ECO:0000259" key="4">
    <source>
        <dbReference type="PROSITE" id="PS50887"/>
    </source>
</evidence>
<evidence type="ECO:0000313" key="5">
    <source>
        <dbReference type="EMBL" id="MFC5462605.1"/>
    </source>
</evidence>
<reference evidence="6" key="1">
    <citation type="journal article" date="2019" name="Int. J. Syst. Evol. Microbiol.">
        <title>The Global Catalogue of Microorganisms (GCM) 10K type strain sequencing project: providing services to taxonomists for standard genome sequencing and annotation.</title>
        <authorList>
            <consortium name="The Broad Institute Genomics Platform"/>
            <consortium name="The Broad Institute Genome Sequencing Center for Infectious Disease"/>
            <person name="Wu L."/>
            <person name="Ma J."/>
        </authorList>
    </citation>
    <scope>NUCLEOTIDE SEQUENCE [LARGE SCALE GENOMIC DNA]</scope>
    <source>
        <strain evidence="6">KACC 12649</strain>
    </source>
</reference>
<dbReference type="InterPro" id="IPR001610">
    <property type="entry name" value="PAC"/>
</dbReference>
<dbReference type="Pfam" id="PF08448">
    <property type="entry name" value="PAS_4"/>
    <property type="match status" value="1"/>
</dbReference>
<dbReference type="InterPro" id="IPR043128">
    <property type="entry name" value="Rev_trsase/Diguanyl_cyclase"/>
</dbReference>
<dbReference type="InterPro" id="IPR000700">
    <property type="entry name" value="PAS-assoc_C"/>
</dbReference>
<dbReference type="Pfam" id="PF00990">
    <property type="entry name" value="GGDEF"/>
    <property type="match status" value="1"/>
</dbReference>
<dbReference type="CDD" id="cd01948">
    <property type="entry name" value="EAL"/>
    <property type="match status" value="1"/>
</dbReference>
<dbReference type="Gene3D" id="3.30.450.20">
    <property type="entry name" value="PAS domain"/>
    <property type="match status" value="2"/>
</dbReference>
<feature type="domain" description="EAL" evidence="3">
    <location>
        <begin position="428"/>
        <end position="681"/>
    </location>
</feature>
<dbReference type="SMART" id="SM00267">
    <property type="entry name" value="GGDEF"/>
    <property type="match status" value="1"/>
</dbReference>
<dbReference type="NCBIfam" id="TIGR00229">
    <property type="entry name" value="sensory_box"/>
    <property type="match status" value="1"/>
</dbReference>
<sequence>MNFCGKGENSERFFRALLQLSSSPVLITDAKVPDNPIIFVNPAFEQVTGYAADEVLGQNCRLLQSDDREQPGRVIVSEAIRTGTSCEALFRNYRKDGRLLWTHLYMFPVTGECGTITHFVGIQHDVTARQEAEQAALLASAQVASVLNSITEGCYSLDRNWTCTYMNVQAGEWLDRRPEDIVGKNIWDEFPEAVDSVFYQTYHDAMRTQQFGRCETFFAPLGKWLEARAYPAADGLTVFFMDITSRKEHEIALVYAATHDSLTGLPNRSACIASLIRRLRMGAEAGEAVAVVFIDLDHFKEVNDAFGHAAGDDVLETIGNRLIRFASDTSVPARISGDEFVMIVSGSDEMHARALAAQILEAIAAPIQVNGRDITIGASIGIALAHGGAVTADELLSQADTAMYRSKANGRHSTSVYDGRVSDWNRRRHRLRQDMLYALENGQFLLHYQPQVSLRDNSVVGAEALVRWQHPEFGLLSPAAFLDIAEESPLIIEMGAWVFNEACRQLRQWQDEGFSLKISVNVSVRQLASHDLPEMMTQAIKRHGVSPSSIKLEVTESMLAQDFDVMSQILGTLKQKGFRIALDDFGTGYSNLAYIRLLPVTAIKIDRSFVTGLAVDNGALKLVKGIIALAKSLDLHVICEGIETTEQREALESTECDSIQGYLISRALPAETFLANFLRLTQSAANDKPSRHRPGSV</sequence>
<dbReference type="SMART" id="SM00091">
    <property type="entry name" value="PAS"/>
    <property type="match status" value="2"/>
</dbReference>
<evidence type="ECO:0000313" key="6">
    <source>
        <dbReference type="Proteomes" id="UP001596050"/>
    </source>
</evidence>
<feature type="domain" description="PAS" evidence="1">
    <location>
        <begin position="10"/>
        <end position="83"/>
    </location>
</feature>
<dbReference type="InterPro" id="IPR001633">
    <property type="entry name" value="EAL_dom"/>
</dbReference>
<dbReference type="InterPro" id="IPR052155">
    <property type="entry name" value="Biofilm_reg_signaling"/>
</dbReference>
<comment type="caution">
    <text evidence="5">The sequence shown here is derived from an EMBL/GenBank/DDBJ whole genome shotgun (WGS) entry which is preliminary data.</text>
</comment>
<accession>A0ABW0L9N2</accession>
<dbReference type="CDD" id="cd01949">
    <property type="entry name" value="GGDEF"/>
    <property type="match status" value="1"/>
</dbReference>
<dbReference type="SUPFAM" id="SSF55073">
    <property type="entry name" value="Nucleotide cyclase"/>
    <property type="match status" value="1"/>
</dbReference>
<evidence type="ECO:0000259" key="2">
    <source>
        <dbReference type="PROSITE" id="PS50113"/>
    </source>
</evidence>
<name>A0ABW0L9N2_9BURK</name>
<dbReference type="Proteomes" id="UP001596050">
    <property type="component" value="Unassembled WGS sequence"/>
</dbReference>
<dbReference type="InterPro" id="IPR000160">
    <property type="entry name" value="GGDEF_dom"/>
</dbReference>
<dbReference type="Pfam" id="PF13426">
    <property type="entry name" value="PAS_9"/>
    <property type="match status" value="1"/>
</dbReference>
<protein>
    <submittedName>
        <fullName evidence="5">EAL domain-containing protein</fullName>
    </submittedName>
</protein>
<dbReference type="SUPFAM" id="SSF141868">
    <property type="entry name" value="EAL domain-like"/>
    <property type="match status" value="1"/>
</dbReference>
<dbReference type="PROSITE" id="PS50112">
    <property type="entry name" value="PAS"/>
    <property type="match status" value="1"/>
</dbReference>
<dbReference type="PANTHER" id="PTHR44757">
    <property type="entry name" value="DIGUANYLATE CYCLASE DGCP"/>
    <property type="match status" value="1"/>
</dbReference>
<dbReference type="EMBL" id="JBHSMU010000016">
    <property type="protein sequence ID" value="MFC5462605.1"/>
    <property type="molecule type" value="Genomic_DNA"/>
</dbReference>
<organism evidence="5 6">
    <name type="scientific">Massilia niabensis</name>
    <dbReference type="NCBI Taxonomy" id="544910"/>
    <lineage>
        <taxon>Bacteria</taxon>
        <taxon>Pseudomonadati</taxon>
        <taxon>Pseudomonadota</taxon>
        <taxon>Betaproteobacteria</taxon>
        <taxon>Burkholderiales</taxon>
        <taxon>Oxalobacteraceae</taxon>
        <taxon>Telluria group</taxon>
        <taxon>Massilia</taxon>
    </lineage>
</organism>
<dbReference type="InterPro" id="IPR000014">
    <property type="entry name" value="PAS"/>
</dbReference>
<dbReference type="InterPro" id="IPR035965">
    <property type="entry name" value="PAS-like_dom_sf"/>
</dbReference>
<evidence type="ECO:0000259" key="1">
    <source>
        <dbReference type="PROSITE" id="PS50112"/>
    </source>
</evidence>
<dbReference type="NCBIfam" id="TIGR00254">
    <property type="entry name" value="GGDEF"/>
    <property type="match status" value="1"/>
</dbReference>
<dbReference type="SMART" id="SM00086">
    <property type="entry name" value="PAC"/>
    <property type="match status" value="1"/>
</dbReference>
<feature type="domain" description="PAC" evidence="2">
    <location>
        <begin position="84"/>
        <end position="138"/>
    </location>
</feature>
<gene>
    <name evidence="5" type="ORF">ACFPN5_22600</name>
</gene>
<dbReference type="PROSITE" id="PS50887">
    <property type="entry name" value="GGDEF"/>
    <property type="match status" value="1"/>
</dbReference>
<dbReference type="Gene3D" id="3.30.70.270">
    <property type="match status" value="1"/>
</dbReference>
<dbReference type="Gene3D" id="3.20.20.450">
    <property type="entry name" value="EAL domain"/>
    <property type="match status" value="1"/>
</dbReference>
<dbReference type="PANTHER" id="PTHR44757:SF2">
    <property type="entry name" value="BIOFILM ARCHITECTURE MAINTENANCE PROTEIN MBAA"/>
    <property type="match status" value="1"/>
</dbReference>
<dbReference type="SUPFAM" id="SSF55785">
    <property type="entry name" value="PYP-like sensor domain (PAS domain)"/>
    <property type="match status" value="2"/>
</dbReference>
<dbReference type="SMART" id="SM00052">
    <property type="entry name" value="EAL"/>
    <property type="match status" value="1"/>
</dbReference>
<dbReference type="RefSeq" id="WP_379786086.1">
    <property type="nucleotide sequence ID" value="NZ_JBHSMU010000016.1"/>
</dbReference>
<keyword evidence="6" id="KW-1185">Reference proteome</keyword>
<dbReference type="Pfam" id="PF00563">
    <property type="entry name" value="EAL"/>
    <property type="match status" value="1"/>
</dbReference>
<evidence type="ECO:0000259" key="3">
    <source>
        <dbReference type="PROSITE" id="PS50883"/>
    </source>
</evidence>